<comment type="caution">
    <text evidence="5">The sequence shown here is derived from an EMBL/GenBank/DDBJ whole genome shotgun (WGS) entry which is preliminary data.</text>
</comment>
<keyword evidence="1" id="KW-0285">Flavoprotein</keyword>
<dbReference type="GO" id="GO:0016491">
    <property type="term" value="F:oxidoreductase activity"/>
    <property type="evidence" value="ECO:0007669"/>
    <property type="project" value="UniProtKB-KW"/>
</dbReference>
<dbReference type="Gene3D" id="3.50.50.60">
    <property type="entry name" value="FAD/NAD(P)-binding domain"/>
    <property type="match status" value="1"/>
</dbReference>
<dbReference type="EMBL" id="MU802039">
    <property type="protein sequence ID" value="KAJ3982983.1"/>
    <property type="molecule type" value="Genomic_DNA"/>
</dbReference>
<evidence type="ECO:0000313" key="6">
    <source>
        <dbReference type="Proteomes" id="UP001163850"/>
    </source>
</evidence>
<dbReference type="InterPro" id="IPR036188">
    <property type="entry name" value="FAD/NAD-bd_sf"/>
</dbReference>
<keyword evidence="3" id="KW-0560">Oxidoreductase</keyword>
<sequence>MTPSKVRVAIIGGGIGGLTFAVALKECSDLQVDLYEQAHQITEIGAGITLWHRGYEILKSLGMKDDLVKLLNEESKDLDKQKLSFQYRFSDRKDGVEYFGLYSKGGARLFHRQEIQQMLLKHVPEFVTIHLSHQLERCEEGQDSVRLIFKDGFEATCDIVVAADGIKSVVRDSIPNDGVLPMGTNVFRGLIPREKLEKLYPDHSCLEHPTFLCGKSQYIVSFPISQERTINVGACVTKLENEGKPLNGSGVRRSTTQEVLDLFVGWEDQAVQLIENMENPVCYALQELHPLKTYISRRIALVGDAAHGMTPYLAAGAGQAIEDAFILGRLFSEAGPENWARVFEAYNLARQPLGNKVQLDSRSQGFYLQLNAPEFENVRESRDLTHEQIEILRKSFTKHWSWLNGDVDQELTRASEFLNSAKVF</sequence>
<dbReference type="PANTHER" id="PTHR46720">
    <property type="entry name" value="HYDROXYLASE, PUTATIVE (AFU_ORTHOLOGUE AFUA_3G01460)-RELATED"/>
    <property type="match status" value="1"/>
</dbReference>
<dbReference type="Proteomes" id="UP001163850">
    <property type="component" value="Unassembled WGS sequence"/>
</dbReference>
<dbReference type="InterPro" id="IPR002938">
    <property type="entry name" value="FAD-bd"/>
</dbReference>
<organism evidence="5 6">
    <name type="scientific">Lentinula detonsa</name>
    <dbReference type="NCBI Taxonomy" id="2804962"/>
    <lineage>
        <taxon>Eukaryota</taxon>
        <taxon>Fungi</taxon>
        <taxon>Dikarya</taxon>
        <taxon>Basidiomycota</taxon>
        <taxon>Agaricomycotina</taxon>
        <taxon>Agaricomycetes</taxon>
        <taxon>Agaricomycetidae</taxon>
        <taxon>Agaricales</taxon>
        <taxon>Marasmiineae</taxon>
        <taxon>Omphalotaceae</taxon>
        <taxon>Lentinula</taxon>
    </lineage>
</organism>
<evidence type="ECO:0000256" key="1">
    <source>
        <dbReference type="ARBA" id="ARBA00022630"/>
    </source>
</evidence>
<protein>
    <recommendedName>
        <fullName evidence="4">FAD-binding domain-containing protein</fullName>
    </recommendedName>
</protein>
<dbReference type="GO" id="GO:0044550">
    <property type="term" value="P:secondary metabolite biosynthetic process"/>
    <property type="evidence" value="ECO:0007669"/>
    <property type="project" value="TreeGrafter"/>
</dbReference>
<dbReference type="InterPro" id="IPR051104">
    <property type="entry name" value="FAD_monoxygenase"/>
</dbReference>
<evidence type="ECO:0000256" key="3">
    <source>
        <dbReference type="ARBA" id="ARBA00023002"/>
    </source>
</evidence>
<reference evidence="5" key="1">
    <citation type="submission" date="2022-08" db="EMBL/GenBank/DDBJ databases">
        <authorList>
            <consortium name="DOE Joint Genome Institute"/>
            <person name="Min B."/>
            <person name="Riley R."/>
            <person name="Sierra-Patev S."/>
            <person name="Naranjo-Ortiz M."/>
            <person name="Looney B."/>
            <person name="Konkel Z."/>
            <person name="Slot J.C."/>
            <person name="Sakamoto Y."/>
            <person name="Steenwyk J.L."/>
            <person name="Rokas A."/>
            <person name="Carro J."/>
            <person name="Camarero S."/>
            <person name="Ferreira P."/>
            <person name="Molpeceres G."/>
            <person name="Ruiz-Duenas F.J."/>
            <person name="Serrano A."/>
            <person name="Henrissat B."/>
            <person name="Drula E."/>
            <person name="Hughes K.W."/>
            <person name="Mata J.L."/>
            <person name="Ishikawa N.K."/>
            <person name="Vargas-Isla R."/>
            <person name="Ushijima S."/>
            <person name="Smith C.A."/>
            <person name="Ahrendt S."/>
            <person name="Andreopoulos W."/>
            <person name="He G."/>
            <person name="Labutti K."/>
            <person name="Lipzen A."/>
            <person name="Ng V."/>
            <person name="Sandor L."/>
            <person name="Barry K."/>
            <person name="Martinez A.T."/>
            <person name="Xiao Y."/>
            <person name="Gibbons J.G."/>
            <person name="Terashima K."/>
            <person name="Hibbett D.S."/>
            <person name="Grigoriev I.V."/>
        </authorList>
    </citation>
    <scope>NUCLEOTIDE SEQUENCE</scope>
    <source>
        <strain evidence="5">TFB7829</strain>
    </source>
</reference>
<evidence type="ECO:0000313" key="5">
    <source>
        <dbReference type="EMBL" id="KAJ3982983.1"/>
    </source>
</evidence>
<keyword evidence="2" id="KW-0274">FAD</keyword>
<dbReference type="AlphaFoldDB" id="A0AA38PVZ6"/>
<accession>A0AA38PVZ6</accession>
<proteinExistence type="predicted"/>
<evidence type="ECO:0000259" key="4">
    <source>
        <dbReference type="Pfam" id="PF01494"/>
    </source>
</evidence>
<dbReference type="Pfam" id="PF01494">
    <property type="entry name" value="FAD_binding_3"/>
    <property type="match status" value="1"/>
</dbReference>
<gene>
    <name evidence="5" type="ORF">F5890DRAFT_1526002</name>
</gene>
<dbReference type="PANTHER" id="PTHR46720:SF3">
    <property type="entry name" value="FAD-BINDING DOMAIN-CONTAINING PROTEIN-RELATED"/>
    <property type="match status" value="1"/>
</dbReference>
<feature type="domain" description="FAD-binding" evidence="4">
    <location>
        <begin position="5"/>
        <end position="357"/>
    </location>
</feature>
<dbReference type="PRINTS" id="PR00420">
    <property type="entry name" value="RNGMNOXGNASE"/>
</dbReference>
<dbReference type="GO" id="GO:0071949">
    <property type="term" value="F:FAD binding"/>
    <property type="evidence" value="ECO:0007669"/>
    <property type="project" value="InterPro"/>
</dbReference>
<dbReference type="SUPFAM" id="SSF51905">
    <property type="entry name" value="FAD/NAD(P)-binding domain"/>
    <property type="match status" value="1"/>
</dbReference>
<evidence type="ECO:0000256" key="2">
    <source>
        <dbReference type="ARBA" id="ARBA00022827"/>
    </source>
</evidence>
<name>A0AA38PVZ6_9AGAR</name>